<dbReference type="AlphaFoldDB" id="A0AAC8TAD6"/>
<evidence type="ECO:0008006" key="5">
    <source>
        <dbReference type="Google" id="ProtNLM"/>
    </source>
</evidence>
<organism evidence="1 3">
    <name type="scientific">Archangium gephyra</name>
    <dbReference type="NCBI Taxonomy" id="48"/>
    <lineage>
        <taxon>Bacteria</taxon>
        <taxon>Pseudomonadati</taxon>
        <taxon>Myxococcota</taxon>
        <taxon>Myxococcia</taxon>
        <taxon>Myxococcales</taxon>
        <taxon>Cystobacterineae</taxon>
        <taxon>Archangiaceae</taxon>
        <taxon>Archangium</taxon>
    </lineage>
</organism>
<evidence type="ECO:0000313" key="2">
    <source>
        <dbReference type="EMBL" id="REG20375.1"/>
    </source>
</evidence>
<reference evidence="2 4" key="2">
    <citation type="submission" date="2018-08" db="EMBL/GenBank/DDBJ databases">
        <title>Genomic Encyclopedia of Archaeal and Bacterial Type Strains, Phase II (KMG-II): from individual species to whole genera.</title>
        <authorList>
            <person name="Goeker M."/>
        </authorList>
    </citation>
    <scope>NUCLEOTIDE SEQUENCE [LARGE SCALE GENOMIC DNA]</scope>
    <source>
        <strain evidence="2 4">DSM 2261</strain>
    </source>
</reference>
<dbReference type="InterPro" id="IPR043519">
    <property type="entry name" value="NT_sf"/>
</dbReference>
<evidence type="ECO:0000313" key="3">
    <source>
        <dbReference type="Proteomes" id="UP000035579"/>
    </source>
</evidence>
<name>A0AAC8TAD6_9BACT</name>
<dbReference type="Pfam" id="PF04229">
    <property type="entry name" value="GrpB"/>
    <property type="match status" value="1"/>
</dbReference>
<dbReference type="Proteomes" id="UP000256345">
    <property type="component" value="Unassembled WGS sequence"/>
</dbReference>
<dbReference type="Gene3D" id="3.30.460.10">
    <property type="entry name" value="Beta Polymerase, domain 2"/>
    <property type="match status" value="1"/>
</dbReference>
<protein>
    <recommendedName>
        <fullName evidence="5">GrpB family protein</fullName>
    </recommendedName>
</protein>
<dbReference type="PANTHER" id="PTHR34822">
    <property type="entry name" value="GRPB DOMAIN PROTEIN (AFU_ORTHOLOGUE AFUA_1G01530)"/>
    <property type="match status" value="1"/>
</dbReference>
<sequence length="160" mass="18046">MGNVRFHSHEQVRERAEEAFRGHHARLSALLPYADIQHVGSTATPGVRTKGDLDIQVRVPPERFAEAEAVLAGHYARNEASDRTSEFSSFQDETLEVPLGIQLTAMGGSRDFFSRARDLLRADARLLAEYDALKARWEGRPMDEYREEKAAFFEKLLGSV</sequence>
<accession>A0AAC8TAD6</accession>
<dbReference type="SUPFAM" id="SSF81301">
    <property type="entry name" value="Nucleotidyltransferase"/>
    <property type="match status" value="1"/>
</dbReference>
<dbReference type="KEGG" id="age:AA314_00154"/>
<proteinExistence type="predicted"/>
<gene>
    <name evidence="1" type="ORF">AA314_00154</name>
    <name evidence="2" type="ORF">ATI61_12275</name>
</gene>
<reference evidence="1 3" key="1">
    <citation type="submission" date="2015-05" db="EMBL/GenBank/DDBJ databases">
        <title>Genome assembly of Archangium gephyra DSM 2261.</title>
        <authorList>
            <person name="Sharma G."/>
            <person name="Subramanian S."/>
        </authorList>
    </citation>
    <scope>NUCLEOTIDE SEQUENCE [LARGE SCALE GENOMIC DNA]</scope>
    <source>
        <strain evidence="1 3">DSM 2261</strain>
    </source>
</reference>
<dbReference type="EMBL" id="QUMU01000022">
    <property type="protein sequence ID" value="REG20375.1"/>
    <property type="molecule type" value="Genomic_DNA"/>
</dbReference>
<keyword evidence="4" id="KW-1185">Reference proteome</keyword>
<dbReference type="InterPro" id="IPR007344">
    <property type="entry name" value="GrpB/CoaE"/>
</dbReference>
<dbReference type="RefSeq" id="WP_047853863.1">
    <property type="nucleotide sequence ID" value="NZ_CP011509.1"/>
</dbReference>
<dbReference type="PANTHER" id="PTHR34822:SF1">
    <property type="entry name" value="GRPB FAMILY PROTEIN"/>
    <property type="match status" value="1"/>
</dbReference>
<dbReference type="Proteomes" id="UP000035579">
    <property type="component" value="Chromosome"/>
</dbReference>
<evidence type="ECO:0000313" key="1">
    <source>
        <dbReference type="EMBL" id="AKI98527.1"/>
    </source>
</evidence>
<dbReference type="EMBL" id="CP011509">
    <property type="protein sequence ID" value="AKI98527.1"/>
    <property type="molecule type" value="Genomic_DNA"/>
</dbReference>
<evidence type="ECO:0000313" key="4">
    <source>
        <dbReference type="Proteomes" id="UP000256345"/>
    </source>
</evidence>